<dbReference type="RefSeq" id="WP_079558795.1">
    <property type="nucleotide sequence ID" value="NZ_CP021904.1"/>
</dbReference>
<sequence>MKKFNLLILLGVFIFVGCSKESGDPILELESEGVLTEKEFLLKDNLAKTAKMLVRFSTCSEVEDELKSTGLSYEIADESFYLKEILSNESYLKSGGNSFKNLRNAFLNGSDLKSSSQNEINGVIASIFDYDYVMYMPYPLEWYPEDRQFLTIVSHPIDNEIEGIGYRLVDGVLEVVLVNDEYNDEYPVLIIAPRYLVGEYDELDDYFPANLKSKSDDPVYEVKLGYFRSRSKFGTNYFKKRVEFEIRRGQGELNKDGKDITTSWPTRIGFTVRKKDVKAASNGWTKYRNGGWRKIDQVWDNDWRESRTDQGFVLVCTSGSSSKTTIDVKVSVNEDGEAKSEITANTKIEVKGRFVGSASWGRNGFFKTNQNSSEIYDGFAVRSVHSDVKFTMPHRIVE</sequence>
<evidence type="ECO:0000313" key="1">
    <source>
        <dbReference type="EMBL" id="SKC23840.1"/>
    </source>
</evidence>
<organism evidence="1 2">
    <name type="scientific">Alkalitalea saponilacus</name>
    <dbReference type="NCBI Taxonomy" id="889453"/>
    <lineage>
        <taxon>Bacteria</taxon>
        <taxon>Pseudomonadati</taxon>
        <taxon>Bacteroidota</taxon>
        <taxon>Bacteroidia</taxon>
        <taxon>Marinilabiliales</taxon>
        <taxon>Marinilabiliaceae</taxon>
        <taxon>Alkalitalea</taxon>
    </lineage>
</organism>
<reference evidence="2" key="1">
    <citation type="submission" date="2017-02" db="EMBL/GenBank/DDBJ databases">
        <authorList>
            <person name="Varghese N."/>
            <person name="Submissions S."/>
        </authorList>
    </citation>
    <scope>NUCLEOTIDE SEQUENCE [LARGE SCALE GENOMIC DNA]</scope>
    <source>
        <strain evidence="2">DSM 24412</strain>
    </source>
</reference>
<dbReference type="Proteomes" id="UP000191055">
    <property type="component" value="Unassembled WGS sequence"/>
</dbReference>
<proteinExistence type="predicted"/>
<evidence type="ECO:0000313" key="2">
    <source>
        <dbReference type="Proteomes" id="UP000191055"/>
    </source>
</evidence>
<dbReference type="AlphaFoldDB" id="A0A1T5HTL3"/>
<name>A0A1T5HTL3_9BACT</name>
<keyword evidence="2" id="KW-1185">Reference proteome</keyword>
<dbReference type="PROSITE" id="PS51257">
    <property type="entry name" value="PROKAR_LIPOPROTEIN"/>
    <property type="match status" value="1"/>
</dbReference>
<dbReference type="KEGG" id="asx:CDL62_04965"/>
<protein>
    <submittedName>
        <fullName evidence="1">Uncharacterized protein</fullName>
    </submittedName>
</protein>
<dbReference type="EMBL" id="FUYV01000022">
    <property type="protein sequence ID" value="SKC23840.1"/>
    <property type="molecule type" value="Genomic_DNA"/>
</dbReference>
<accession>A0A1T5HTL3</accession>
<gene>
    <name evidence="1" type="ORF">SAMN03080601_03125</name>
</gene>